<dbReference type="GO" id="GO:0006865">
    <property type="term" value="P:amino acid transport"/>
    <property type="evidence" value="ECO:0007669"/>
    <property type="project" value="TreeGrafter"/>
</dbReference>
<evidence type="ECO:0000313" key="10">
    <source>
        <dbReference type="Proteomes" id="UP001165569"/>
    </source>
</evidence>
<evidence type="ECO:0000256" key="4">
    <source>
        <dbReference type="RuleBase" id="RU003744"/>
    </source>
</evidence>
<comment type="caution">
    <text evidence="7">The sequence shown here is derived from an EMBL/GenBank/DDBJ whole genome shotgun (WGS) entry which is preliminary data.</text>
</comment>
<dbReference type="Proteomes" id="UP001165569">
    <property type="component" value="Unassembled WGS sequence"/>
</dbReference>
<feature type="chain" id="PRO_5041333756" evidence="5">
    <location>
        <begin position="25"/>
        <end position="341"/>
    </location>
</feature>
<evidence type="ECO:0000313" key="7">
    <source>
        <dbReference type="EMBL" id="MCV9879776.1"/>
    </source>
</evidence>
<dbReference type="AlphaFoldDB" id="A0AA41XZL5"/>
<evidence type="ECO:0000256" key="5">
    <source>
        <dbReference type="SAM" id="SignalP"/>
    </source>
</evidence>
<dbReference type="Pfam" id="PF00497">
    <property type="entry name" value="SBP_bac_3"/>
    <property type="match status" value="1"/>
</dbReference>
<proteinExistence type="inferred from homology"/>
<gene>
    <name evidence="7" type="ORF">NC803_13065</name>
    <name evidence="8" type="ORF">NC856_12200</name>
</gene>
<dbReference type="Gene3D" id="3.40.190.10">
    <property type="entry name" value="Periplasmic binding protein-like II"/>
    <property type="match status" value="2"/>
</dbReference>
<sequence>MKRMIISTLVAGASMFAAINQAHAGATLDAIQKKGFIQCGISDGLPGFSYADASGKFAGIDVDVCRGVAAAVFGDANKVKFTPLTAKERLTALQSGEVDILSRNTTWTSSRDSGMGMLFTGVTYYDGIGFLTHNKAGLTSAKELDGATVCIQAGTDTELNVADYFKTNKMQYTPVTFDRSDESAKALESGRCDTLASDQSQLYALRIKLSNPGEFVVLPEVISKEPLGPVVRRGDEEWFSIVRWTLFAMLNAEEMGVTSQNVDQLAAKPTTPDMSHLLGHEGNYGKDLKLPTDWAFKIIKQVGNYGEIFERNVGMGSELKIKRGLNELWNKGGIQYAPAVR</sequence>
<evidence type="ECO:0000259" key="6">
    <source>
        <dbReference type="SMART" id="SM00062"/>
    </source>
</evidence>
<dbReference type="SUPFAM" id="SSF53850">
    <property type="entry name" value="Periplasmic binding protein-like II"/>
    <property type="match status" value="1"/>
</dbReference>
<dbReference type="PANTHER" id="PTHR30085:SF7">
    <property type="entry name" value="AMINO-ACID ABC TRANSPORTER-BINDING PROTEIN YHDW-RELATED"/>
    <property type="match status" value="1"/>
</dbReference>
<keyword evidence="2" id="KW-0813">Transport</keyword>
<dbReference type="PANTHER" id="PTHR30085">
    <property type="entry name" value="AMINO ACID ABC TRANSPORTER PERMEASE"/>
    <property type="match status" value="1"/>
</dbReference>
<evidence type="ECO:0000256" key="3">
    <source>
        <dbReference type="ARBA" id="ARBA00022729"/>
    </source>
</evidence>
<accession>A0AA41XZL5</accession>
<feature type="signal peptide" evidence="5">
    <location>
        <begin position="1"/>
        <end position="24"/>
    </location>
</feature>
<dbReference type="EMBL" id="JAMPJT010000009">
    <property type="protein sequence ID" value="MCV9879776.1"/>
    <property type="molecule type" value="Genomic_DNA"/>
</dbReference>
<evidence type="ECO:0000313" key="8">
    <source>
        <dbReference type="EMBL" id="MCV9883030.1"/>
    </source>
</evidence>
<feature type="domain" description="Solute-binding protein family 3/N-terminal" evidence="6">
    <location>
        <begin position="36"/>
        <end position="265"/>
    </location>
</feature>
<evidence type="ECO:0000256" key="2">
    <source>
        <dbReference type="ARBA" id="ARBA00022448"/>
    </source>
</evidence>
<dbReference type="SMART" id="SM00062">
    <property type="entry name" value="PBPb"/>
    <property type="match status" value="1"/>
</dbReference>
<keyword evidence="3 5" id="KW-0732">Signal</keyword>
<dbReference type="InterPro" id="IPR051455">
    <property type="entry name" value="Bact_solute-bind_prot3"/>
</dbReference>
<evidence type="ECO:0000256" key="1">
    <source>
        <dbReference type="ARBA" id="ARBA00010333"/>
    </source>
</evidence>
<dbReference type="InterPro" id="IPR018313">
    <property type="entry name" value="SBP_3_CS"/>
</dbReference>
<dbReference type="PROSITE" id="PS01039">
    <property type="entry name" value="SBP_BACTERIAL_3"/>
    <property type="match status" value="1"/>
</dbReference>
<evidence type="ECO:0000313" key="9">
    <source>
        <dbReference type="Proteomes" id="UP001165568"/>
    </source>
</evidence>
<comment type="similarity">
    <text evidence="1 4">Belongs to the bacterial solute-binding protein 3 family.</text>
</comment>
<dbReference type="EMBL" id="JAMPJU010000009">
    <property type="protein sequence ID" value="MCV9883030.1"/>
    <property type="molecule type" value="Genomic_DNA"/>
</dbReference>
<keyword evidence="9" id="KW-1185">Reference proteome</keyword>
<organism evidence="7 10">
    <name type="scientific">Brenneria izbisi</name>
    <dbReference type="NCBI Taxonomy" id="2939450"/>
    <lineage>
        <taxon>Bacteria</taxon>
        <taxon>Pseudomonadati</taxon>
        <taxon>Pseudomonadota</taxon>
        <taxon>Gammaproteobacteria</taxon>
        <taxon>Enterobacterales</taxon>
        <taxon>Pectobacteriaceae</taxon>
        <taxon>Brenneria</taxon>
    </lineage>
</organism>
<reference evidence="7" key="1">
    <citation type="submission" date="2022-04" db="EMBL/GenBank/DDBJ databases">
        <title>Brenneria sp. isolated from walnut trees in Serbia.</title>
        <authorList>
            <person name="Gasic K."/>
            <person name="Zlatkovic N."/>
            <person name="Kuzmanovic N."/>
        </authorList>
    </citation>
    <scope>NUCLEOTIDE SEQUENCE</scope>
    <source>
        <strain evidence="8">KBI 423</strain>
        <strain evidence="7">KBI 447</strain>
    </source>
</reference>
<dbReference type="InterPro" id="IPR001638">
    <property type="entry name" value="Solute-binding_3/MltF_N"/>
</dbReference>
<dbReference type="Proteomes" id="UP001165568">
    <property type="component" value="Unassembled WGS sequence"/>
</dbReference>
<name>A0AA41XZL5_9GAMM</name>
<protein>
    <submittedName>
        <fullName evidence="7">Amino acid ABC transporter substrate-binding protein</fullName>
    </submittedName>
</protein>
<dbReference type="RefSeq" id="WP_264090709.1">
    <property type="nucleotide sequence ID" value="NZ_JAMPJT010000009.1"/>
</dbReference>
<dbReference type="CDD" id="cd13692">
    <property type="entry name" value="PBP2_BztA"/>
    <property type="match status" value="1"/>
</dbReference>
<dbReference type="GO" id="GO:0030288">
    <property type="term" value="C:outer membrane-bounded periplasmic space"/>
    <property type="evidence" value="ECO:0007669"/>
    <property type="project" value="UniProtKB-ARBA"/>
</dbReference>